<keyword evidence="2" id="KW-0378">Hydrolase</keyword>
<comment type="similarity">
    <text evidence="1 4">Belongs to the glycosyl hydrolase 1 family.</text>
</comment>
<organism evidence="6 7">
    <name type="scientific">Ceratodon purpureus</name>
    <name type="common">Fire moss</name>
    <name type="synonym">Dicranum purpureum</name>
    <dbReference type="NCBI Taxonomy" id="3225"/>
    <lineage>
        <taxon>Eukaryota</taxon>
        <taxon>Viridiplantae</taxon>
        <taxon>Streptophyta</taxon>
        <taxon>Embryophyta</taxon>
        <taxon>Bryophyta</taxon>
        <taxon>Bryophytina</taxon>
        <taxon>Bryopsida</taxon>
        <taxon>Dicranidae</taxon>
        <taxon>Pseudoditrichales</taxon>
        <taxon>Ditrichaceae</taxon>
        <taxon>Ceratodon</taxon>
    </lineage>
</organism>
<dbReference type="InterPro" id="IPR017853">
    <property type="entry name" value="GH"/>
</dbReference>
<dbReference type="InterPro" id="IPR033132">
    <property type="entry name" value="GH_1_N_CS"/>
</dbReference>
<reference evidence="6" key="1">
    <citation type="submission" date="2020-06" db="EMBL/GenBank/DDBJ databases">
        <title>WGS assembly of Ceratodon purpureus strain R40.</title>
        <authorList>
            <person name="Carey S.B."/>
            <person name="Jenkins J."/>
            <person name="Shu S."/>
            <person name="Lovell J.T."/>
            <person name="Sreedasyam A."/>
            <person name="Maumus F."/>
            <person name="Tiley G.P."/>
            <person name="Fernandez-Pozo N."/>
            <person name="Barry K."/>
            <person name="Chen C."/>
            <person name="Wang M."/>
            <person name="Lipzen A."/>
            <person name="Daum C."/>
            <person name="Saski C.A."/>
            <person name="Payton A.C."/>
            <person name="Mcbreen J.C."/>
            <person name="Conrad R.E."/>
            <person name="Kollar L.M."/>
            <person name="Olsson S."/>
            <person name="Huttunen S."/>
            <person name="Landis J.B."/>
            <person name="Wickett N.J."/>
            <person name="Johnson M.G."/>
            <person name="Rensing S.A."/>
            <person name="Grimwood J."/>
            <person name="Schmutz J."/>
            <person name="Mcdaniel S.F."/>
        </authorList>
    </citation>
    <scope>NUCLEOTIDE SEQUENCE</scope>
    <source>
        <strain evidence="6">R40</strain>
    </source>
</reference>
<dbReference type="Pfam" id="PF00232">
    <property type="entry name" value="Glyco_hydro_1"/>
    <property type="match status" value="1"/>
</dbReference>
<evidence type="ECO:0000256" key="3">
    <source>
        <dbReference type="ARBA" id="ARBA00023295"/>
    </source>
</evidence>
<evidence type="ECO:0008006" key="8">
    <source>
        <dbReference type="Google" id="ProtNLM"/>
    </source>
</evidence>
<dbReference type="SUPFAM" id="SSF51445">
    <property type="entry name" value="(Trans)glycosidases"/>
    <property type="match status" value="1"/>
</dbReference>
<feature type="signal peptide" evidence="5">
    <location>
        <begin position="1"/>
        <end position="28"/>
    </location>
</feature>
<dbReference type="EMBL" id="CM026428">
    <property type="protein sequence ID" value="KAG0566591.1"/>
    <property type="molecule type" value="Genomic_DNA"/>
</dbReference>
<sequence length="501" mass="57095">MGILQRSRKVVFTAICIAVILSQQFVTAEEIPSVVRSSFPNGFIFGTASAAYQYEGAAHEDGRGPSIWDTFSHETGKIKGNGTGDVAVDQYHRYKEDVWLMKDLNMDAYRFSISWSRIFPNGVGEVNWKGVKYYDHLVKELLEHGIEPYVTLYHWDMPQALEDSMGGWLNPAIVDAFSKYARFCFERWGSKVKHWITFNEIYTFSTGGYQTGGKAPGRCSPPYGNCAAGNSSTEPYLVSHHALLSHAHAVDIYRKEFKDFQKGEIGITTDSGWFLPLNSNSTLDKQAAEEAMDENLGRYLDPIFFGEYPASMRARLGSNLPSFTKEESALIKGSQDFVGINHYTSYYVTYNNSNGELVRTAYKDGVPIGEQTSSDWLYVYPSGMRSLLGWVRERYNNPVVYITENGRDEANKDDSLPLADQLKDPERIQYYHDYMQNVLLAIRDGSDVRGYFAWSLMDNFEWAVGYTVRFGIYYVDYLNGLARYPKSSVYWFQQILKKTSH</sequence>
<evidence type="ECO:0000256" key="2">
    <source>
        <dbReference type="ARBA" id="ARBA00022801"/>
    </source>
</evidence>
<comment type="caution">
    <text evidence="6">The sequence shown here is derived from an EMBL/GenBank/DDBJ whole genome shotgun (WGS) entry which is preliminary data.</text>
</comment>
<proteinExistence type="inferred from homology"/>
<keyword evidence="7" id="KW-1185">Reference proteome</keyword>
<protein>
    <recommendedName>
        <fullName evidence="8">Beta-glucosidase</fullName>
    </recommendedName>
</protein>
<dbReference type="PRINTS" id="PR00131">
    <property type="entry name" value="GLHYDRLASE1"/>
</dbReference>
<dbReference type="Proteomes" id="UP000822688">
    <property type="component" value="Chromosome 7"/>
</dbReference>
<dbReference type="PROSITE" id="PS00653">
    <property type="entry name" value="GLYCOSYL_HYDROL_F1_2"/>
    <property type="match status" value="1"/>
</dbReference>
<dbReference type="GO" id="GO:0008422">
    <property type="term" value="F:beta-glucosidase activity"/>
    <property type="evidence" value="ECO:0007669"/>
    <property type="project" value="TreeGrafter"/>
</dbReference>
<dbReference type="FunFam" id="3.20.20.80:FF:000246">
    <property type="entry name" value="Predicted protein"/>
    <property type="match status" value="1"/>
</dbReference>
<accession>A0A8T0H3E0</accession>
<gene>
    <name evidence="6" type="ORF">KC19_7G075400</name>
</gene>
<evidence type="ECO:0000256" key="5">
    <source>
        <dbReference type="SAM" id="SignalP"/>
    </source>
</evidence>
<keyword evidence="3" id="KW-0326">Glycosidase</keyword>
<evidence type="ECO:0000313" key="7">
    <source>
        <dbReference type="Proteomes" id="UP000822688"/>
    </source>
</evidence>
<keyword evidence="5" id="KW-0732">Signal</keyword>
<dbReference type="InterPro" id="IPR001360">
    <property type="entry name" value="Glyco_hydro_1"/>
</dbReference>
<evidence type="ECO:0000256" key="4">
    <source>
        <dbReference type="RuleBase" id="RU003690"/>
    </source>
</evidence>
<dbReference type="Gene3D" id="3.20.20.80">
    <property type="entry name" value="Glycosidases"/>
    <property type="match status" value="1"/>
</dbReference>
<dbReference type="PANTHER" id="PTHR10353">
    <property type="entry name" value="GLYCOSYL HYDROLASE"/>
    <property type="match status" value="1"/>
</dbReference>
<dbReference type="GO" id="GO:0005975">
    <property type="term" value="P:carbohydrate metabolic process"/>
    <property type="evidence" value="ECO:0007669"/>
    <property type="project" value="InterPro"/>
</dbReference>
<feature type="chain" id="PRO_5035715099" description="Beta-glucosidase" evidence="5">
    <location>
        <begin position="29"/>
        <end position="501"/>
    </location>
</feature>
<dbReference type="AlphaFoldDB" id="A0A8T0H3E0"/>
<evidence type="ECO:0000256" key="1">
    <source>
        <dbReference type="ARBA" id="ARBA00010838"/>
    </source>
</evidence>
<dbReference type="PANTHER" id="PTHR10353:SF36">
    <property type="entry name" value="LP05116P"/>
    <property type="match status" value="1"/>
</dbReference>
<name>A0A8T0H3E0_CERPU</name>
<evidence type="ECO:0000313" key="6">
    <source>
        <dbReference type="EMBL" id="KAG0566591.1"/>
    </source>
</evidence>